<evidence type="ECO:0000313" key="3">
    <source>
        <dbReference type="Proteomes" id="UP000326912"/>
    </source>
</evidence>
<comment type="caution">
    <text evidence="2">The sequence shown here is derived from an EMBL/GenBank/DDBJ whole genome shotgun (WGS) entry which is preliminary data.</text>
</comment>
<evidence type="ECO:0000256" key="1">
    <source>
        <dbReference type="SAM" id="MobiDB-lite"/>
    </source>
</evidence>
<keyword evidence="3" id="KW-1185">Reference proteome</keyword>
<dbReference type="AlphaFoldDB" id="A0A5J4KJI8"/>
<protein>
    <submittedName>
        <fullName evidence="2">Uncharacterized protein</fullName>
    </submittedName>
</protein>
<feature type="region of interest" description="Disordered" evidence="1">
    <location>
        <begin position="1"/>
        <end position="21"/>
    </location>
</feature>
<proteinExistence type="predicted"/>
<dbReference type="Proteomes" id="UP000326912">
    <property type="component" value="Unassembled WGS sequence"/>
</dbReference>
<dbReference type="EMBL" id="BKZW01000002">
    <property type="protein sequence ID" value="GER89888.1"/>
    <property type="molecule type" value="Genomic_DNA"/>
</dbReference>
<name>A0A5J4KJI8_9CHLR</name>
<reference evidence="2 3" key="1">
    <citation type="submission" date="2019-10" db="EMBL/GenBank/DDBJ databases">
        <title>Dictyobacter vulcani sp. nov., within the class Ktedonobacteria, isolated from soil of volcanic Mt. Zao.</title>
        <authorList>
            <person name="Zheng Y."/>
            <person name="Wang C.M."/>
            <person name="Sakai Y."/>
            <person name="Abe K."/>
            <person name="Yokota A."/>
            <person name="Yabe S."/>
        </authorList>
    </citation>
    <scope>NUCLEOTIDE SEQUENCE [LARGE SCALE GENOMIC DNA]</scope>
    <source>
        <strain evidence="2 3">W12</strain>
    </source>
</reference>
<gene>
    <name evidence="2" type="ORF">KDW_40500</name>
</gene>
<sequence length="61" mass="6811">MLFHVRSKGTTPKDDKKSNNIVHNNKTIGMIIDRAKSVPRWVLVILGLILSCSTVKSSFSK</sequence>
<accession>A0A5J4KJI8</accession>
<evidence type="ECO:0000313" key="2">
    <source>
        <dbReference type="EMBL" id="GER89888.1"/>
    </source>
</evidence>
<organism evidence="2 3">
    <name type="scientific">Dictyobacter vulcani</name>
    <dbReference type="NCBI Taxonomy" id="2607529"/>
    <lineage>
        <taxon>Bacteria</taxon>
        <taxon>Bacillati</taxon>
        <taxon>Chloroflexota</taxon>
        <taxon>Ktedonobacteria</taxon>
        <taxon>Ktedonobacterales</taxon>
        <taxon>Dictyobacteraceae</taxon>
        <taxon>Dictyobacter</taxon>
    </lineage>
</organism>